<proteinExistence type="predicted"/>
<evidence type="ECO:0000313" key="1">
    <source>
        <dbReference type="EMBL" id="KAJ9148257.1"/>
    </source>
</evidence>
<dbReference type="PANTHER" id="PTHR39153">
    <property type="entry name" value="AGR244WP"/>
    <property type="match status" value="1"/>
</dbReference>
<evidence type="ECO:0008006" key="3">
    <source>
        <dbReference type="Google" id="ProtNLM"/>
    </source>
</evidence>
<dbReference type="Proteomes" id="UP001174694">
    <property type="component" value="Unassembled WGS sequence"/>
</dbReference>
<evidence type="ECO:0000313" key="2">
    <source>
        <dbReference type="Proteomes" id="UP001174694"/>
    </source>
</evidence>
<dbReference type="EMBL" id="JANBVO010000013">
    <property type="protein sequence ID" value="KAJ9148257.1"/>
    <property type="molecule type" value="Genomic_DNA"/>
</dbReference>
<reference evidence="1" key="1">
    <citation type="submission" date="2022-07" db="EMBL/GenBank/DDBJ databases">
        <title>Fungi with potential for degradation of polypropylene.</title>
        <authorList>
            <person name="Gostincar C."/>
        </authorList>
    </citation>
    <scope>NUCLEOTIDE SEQUENCE</scope>
    <source>
        <strain evidence="1">EXF-13308</strain>
    </source>
</reference>
<keyword evidence="2" id="KW-1185">Reference proteome</keyword>
<dbReference type="PANTHER" id="PTHR39153:SF1">
    <property type="entry name" value="AGR244WP"/>
    <property type="match status" value="1"/>
</dbReference>
<gene>
    <name evidence="1" type="ORF">NKR23_g5164</name>
</gene>
<name>A0AA38RGJ7_9PEZI</name>
<comment type="caution">
    <text evidence="1">The sequence shown here is derived from an EMBL/GenBank/DDBJ whole genome shotgun (WGS) entry which is preliminary data.</text>
</comment>
<dbReference type="AlphaFoldDB" id="A0AA38RGJ7"/>
<accession>A0AA38RGJ7</accession>
<organism evidence="1 2">
    <name type="scientific">Pleurostoma richardsiae</name>
    <dbReference type="NCBI Taxonomy" id="41990"/>
    <lineage>
        <taxon>Eukaryota</taxon>
        <taxon>Fungi</taxon>
        <taxon>Dikarya</taxon>
        <taxon>Ascomycota</taxon>
        <taxon>Pezizomycotina</taxon>
        <taxon>Sordariomycetes</taxon>
        <taxon>Sordariomycetidae</taxon>
        <taxon>Calosphaeriales</taxon>
        <taxon>Pleurostomataceae</taxon>
        <taxon>Pleurostoma</taxon>
    </lineage>
</organism>
<dbReference type="InterPro" id="IPR038882">
    <property type="entry name" value="Rcf3"/>
</dbReference>
<protein>
    <recommendedName>
        <fullName evidence="3">Imidazoleglycerol-phosphate dehydratase</fullName>
    </recommendedName>
</protein>
<sequence>MRSHDAMKDEEAETAARESVKGAVYGAVKWGSLAAVLGGVGYVASPIYKNLTIQFKIYLQMSAMIVGGAVEADNRLREYEAAMRMRRRRMRDQAMWEDFERRYGKDDDDE</sequence>